<comment type="caution">
    <text evidence="2">The sequence shown here is derived from an EMBL/GenBank/DDBJ whole genome shotgun (WGS) entry which is preliminary data.</text>
</comment>
<dbReference type="Proteomes" id="UP001595962">
    <property type="component" value="Unassembled WGS sequence"/>
</dbReference>
<sequence length="74" mass="8246">MGVFDVGFVAVIGAFAYAFYENRNKTKIKLAQSQGSSSSDEVKAELEKLKQRVATLESIVTDKSYQLKDQINKL</sequence>
<keyword evidence="3" id="KW-1185">Reference proteome</keyword>
<keyword evidence="1" id="KW-1133">Transmembrane helix</keyword>
<protein>
    <recommendedName>
        <fullName evidence="4">Holin</fullName>
    </recommendedName>
</protein>
<dbReference type="EMBL" id="JBHSGB010000013">
    <property type="protein sequence ID" value="MFC4656233.1"/>
    <property type="molecule type" value="Genomic_DNA"/>
</dbReference>
<keyword evidence="1" id="KW-0472">Membrane</keyword>
<accession>A0ABV9JPP1</accession>
<evidence type="ECO:0000313" key="2">
    <source>
        <dbReference type="EMBL" id="MFC4656233.1"/>
    </source>
</evidence>
<evidence type="ECO:0000256" key="1">
    <source>
        <dbReference type="SAM" id="Phobius"/>
    </source>
</evidence>
<reference evidence="3" key="1">
    <citation type="journal article" date="2019" name="Int. J. Syst. Evol. Microbiol.">
        <title>The Global Catalogue of Microorganisms (GCM) 10K type strain sequencing project: providing services to taxonomists for standard genome sequencing and annotation.</title>
        <authorList>
            <consortium name="The Broad Institute Genomics Platform"/>
            <consortium name="The Broad Institute Genome Sequencing Center for Infectious Disease"/>
            <person name="Wu L."/>
            <person name="Ma J."/>
        </authorList>
    </citation>
    <scope>NUCLEOTIDE SEQUENCE [LARGE SCALE GENOMIC DNA]</scope>
    <source>
        <strain evidence="3">DT28</strain>
    </source>
</reference>
<dbReference type="RefSeq" id="WP_377335120.1">
    <property type="nucleotide sequence ID" value="NZ_JBHSGB010000013.1"/>
</dbReference>
<evidence type="ECO:0008006" key="4">
    <source>
        <dbReference type="Google" id="ProtNLM"/>
    </source>
</evidence>
<gene>
    <name evidence="2" type="ORF">ACFO3I_14550</name>
</gene>
<feature type="transmembrane region" description="Helical" evidence="1">
    <location>
        <begin position="6"/>
        <end position="22"/>
    </location>
</feature>
<proteinExistence type="predicted"/>
<name>A0ABV9JPP1_9GAMM</name>
<keyword evidence="1" id="KW-0812">Transmembrane</keyword>
<organism evidence="2 3">
    <name type="scientific">Rheinheimera marina</name>
    <dbReference type="NCBI Taxonomy" id="1774958"/>
    <lineage>
        <taxon>Bacteria</taxon>
        <taxon>Pseudomonadati</taxon>
        <taxon>Pseudomonadota</taxon>
        <taxon>Gammaproteobacteria</taxon>
        <taxon>Chromatiales</taxon>
        <taxon>Chromatiaceae</taxon>
        <taxon>Rheinheimera</taxon>
    </lineage>
</organism>
<evidence type="ECO:0000313" key="3">
    <source>
        <dbReference type="Proteomes" id="UP001595962"/>
    </source>
</evidence>